<dbReference type="Proteomes" id="UP001500897">
    <property type="component" value="Unassembled WGS sequence"/>
</dbReference>
<accession>A0ABN2XYZ8</accession>
<name>A0ABN2XYZ8_9ACTN</name>
<reference evidence="1 2" key="1">
    <citation type="journal article" date="2019" name="Int. J. Syst. Evol. Microbiol.">
        <title>The Global Catalogue of Microorganisms (GCM) 10K type strain sequencing project: providing services to taxonomists for standard genome sequencing and annotation.</title>
        <authorList>
            <consortium name="The Broad Institute Genomics Platform"/>
            <consortium name="The Broad Institute Genome Sequencing Center for Infectious Disease"/>
            <person name="Wu L."/>
            <person name="Ma J."/>
        </authorList>
    </citation>
    <scope>NUCLEOTIDE SEQUENCE [LARGE SCALE GENOMIC DNA]</scope>
    <source>
        <strain evidence="1 2">JCM 14559</strain>
    </source>
</reference>
<comment type="caution">
    <text evidence="1">The sequence shown here is derived from an EMBL/GenBank/DDBJ whole genome shotgun (WGS) entry which is preliminary data.</text>
</comment>
<proteinExistence type="predicted"/>
<gene>
    <name evidence="1" type="ORF">GCM10009759_66600</name>
</gene>
<dbReference type="EMBL" id="BAAANS010000065">
    <property type="protein sequence ID" value="GAA2118924.1"/>
    <property type="molecule type" value="Genomic_DNA"/>
</dbReference>
<evidence type="ECO:0008006" key="3">
    <source>
        <dbReference type="Google" id="ProtNLM"/>
    </source>
</evidence>
<dbReference type="Gene3D" id="1.10.287.1060">
    <property type="entry name" value="ESAT-6-like"/>
    <property type="match status" value="1"/>
</dbReference>
<evidence type="ECO:0000313" key="2">
    <source>
        <dbReference type="Proteomes" id="UP001500897"/>
    </source>
</evidence>
<keyword evidence="2" id="KW-1185">Reference proteome</keyword>
<sequence length="127" mass="13928">MSQQIVVDEGNLRGQGKNLESIGESFQRVVAEMKARLSALEESGDPPWGDDDLGEKFGVVYEGLRDGMKESMDSLAARLGEVGRKLQVMADNHAANEADTVDRMHALADRTRSAGGEIQAMRRPQLR</sequence>
<evidence type="ECO:0000313" key="1">
    <source>
        <dbReference type="EMBL" id="GAA2118924.1"/>
    </source>
</evidence>
<organism evidence="1 2">
    <name type="scientific">Kitasatospora saccharophila</name>
    <dbReference type="NCBI Taxonomy" id="407973"/>
    <lineage>
        <taxon>Bacteria</taxon>
        <taxon>Bacillati</taxon>
        <taxon>Actinomycetota</taxon>
        <taxon>Actinomycetes</taxon>
        <taxon>Kitasatosporales</taxon>
        <taxon>Streptomycetaceae</taxon>
        <taxon>Kitasatospora</taxon>
    </lineage>
</organism>
<protein>
    <recommendedName>
        <fullName evidence="3">WXG100 family type VII secretion target</fullName>
    </recommendedName>
</protein>
<dbReference type="RefSeq" id="WP_344557638.1">
    <property type="nucleotide sequence ID" value="NZ_BAAANS010000065.1"/>
</dbReference>